<dbReference type="Proteomes" id="UP000680045">
    <property type="component" value="Unassembled WGS sequence"/>
</dbReference>
<evidence type="ECO:0000313" key="2">
    <source>
        <dbReference type="Proteomes" id="UP000680045"/>
    </source>
</evidence>
<comment type="caution">
    <text evidence="1">The sequence shown here is derived from an EMBL/GenBank/DDBJ whole genome shotgun (WGS) entry which is preliminary data.</text>
</comment>
<evidence type="ECO:0000313" key="1">
    <source>
        <dbReference type="EMBL" id="MBR8644996.1"/>
    </source>
</evidence>
<organism evidence="1 2">
    <name type="scientific">Peribacillus frigoritolerans</name>
    <dbReference type="NCBI Taxonomy" id="450367"/>
    <lineage>
        <taxon>Bacteria</taxon>
        <taxon>Bacillati</taxon>
        <taxon>Bacillota</taxon>
        <taxon>Bacilli</taxon>
        <taxon>Bacillales</taxon>
        <taxon>Bacillaceae</taxon>
        <taxon>Peribacillus</taxon>
    </lineage>
</organism>
<gene>
    <name evidence="1" type="ORF">KEH51_14040</name>
</gene>
<sequence>MGGPIKRRDGMPLRPPLGANVPTKDAAKLMASNKMIVKGYSLRSFSLVL</sequence>
<dbReference type="EMBL" id="JAGTPW010000022">
    <property type="protein sequence ID" value="MBR8644996.1"/>
    <property type="molecule type" value="Genomic_DNA"/>
</dbReference>
<proteinExistence type="predicted"/>
<name>A0A941FKA8_9BACI</name>
<dbReference type="AlphaFoldDB" id="A0A941FKA8"/>
<protein>
    <submittedName>
        <fullName evidence="1">Uncharacterized protein</fullName>
    </submittedName>
</protein>
<accession>A0A941FKA8</accession>
<reference evidence="1" key="1">
    <citation type="submission" date="2021-04" db="EMBL/GenBank/DDBJ databases">
        <title>Whole genome sequencing of Enterococci isolates from hospitalized patients.</title>
        <authorList>
            <person name="Ogoti B.M."/>
            <person name="Onyambu F.G."/>
        </authorList>
    </citation>
    <scope>NUCLEOTIDE SEQUENCE</scope>
    <source>
        <strain evidence="1">242</strain>
    </source>
</reference>